<evidence type="ECO:0000313" key="4">
    <source>
        <dbReference type="Proteomes" id="UP000533905"/>
    </source>
</evidence>
<reference evidence="3 4" key="1">
    <citation type="submission" date="2020-04" db="EMBL/GenBank/DDBJ databases">
        <title>Massilia sp. nov., a cold adapted bacteria isolated from Arctic soil.</title>
        <authorList>
            <person name="Son J."/>
            <person name="Ka J.-O."/>
        </authorList>
    </citation>
    <scope>NUCLEOTIDE SEQUENCE [LARGE SCALE GENOMIC DNA]</scope>
    <source>
        <strain evidence="3 4">ML15P13</strain>
    </source>
</reference>
<keyword evidence="2" id="KW-0732">Signal</keyword>
<organism evidence="3 4">
    <name type="scientific">Telluria aromaticivorans</name>
    <dbReference type="NCBI Taxonomy" id="2725995"/>
    <lineage>
        <taxon>Bacteria</taxon>
        <taxon>Pseudomonadati</taxon>
        <taxon>Pseudomonadota</taxon>
        <taxon>Betaproteobacteria</taxon>
        <taxon>Burkholderiales</taxon>
        <taxon>Oxalobacteraceae</taxon>
        <taxon>Telluria group</taxon>
        <taxon>Telluria</taxon>
    </lineage>
</organism>
<gene>
    <name evidence="3" type="ORF">HGB41_01575</name>
</gene>
<accession>A0A7Y2JVA8</accession>
<proteinExistence type="predicted"/>
<keyword evidence="1" id="KW-0472">Membrane</keyword>
<comment type="caution">
    <text evidence="3">The sequence shown here is derived from an EMBL/GenBank/DDBJ whole genome shotgun (WGS) entry which is preliminary data.</text>
</comment>
<dbReference type="Proteomes" id="UP000533905">
    <property type="component" value="Unassembled WGS sequence"/>
</dbReference>
<feature type="transmembrane region" description="Helical" evidence="1">
    <location>
        <begin position="55"/>
        <end position="75"/>
    </location>
</feature>
<feature type="signal peptide" evidence="2">
    <location>
        <begin position="1"/>
        <end position="25"/>
    </location>
</feature>
<sequence length="281" mass="29758">MTASRLFSGIACAAVVLGAQASALAAPWAVRTPPSDRVPFKGVASMDDVGKPGAMLYPAAGAAGLIAAIVTHAVIASSVRDHEKSEIEKAADKILEPFDASLATFTLRDLVLGASALSRHGEPRWLASNEKAEAWVVSSKPVFSMTQDRAALILENDVTLTPPSGQPVYANRVRVISSVHLYENLAGFWGEDQARALKAESVRLLAASVDIALDDAIVPRPAASPGAQRTVRYPEGGKLVFERAEIIKEACDRMLLRNLRGWLVSVPRNGPPASSCAEAAQ</sequence>
<keyword evidence="1" id="KW-1133">Transmembrane helix</keyword>
<dbReference type="AlphaFoldDB" id="A0A7Y2JVA8"/>
<name>A0A7Y2JVA8_9BURK</name>
<dbReference type="EMBL" id="JABAIV010000001">
    <property type="protein sequence ID" value="NNG21697.1"/>
    <property type="molecule type" value="Genomic_DNA"/>
</dbReference>
<evidence type="ECO:0000256" key="1">
    <source>
        <dbReference type="SAM" id="Phobius"/>
    </source>
</evidence>
<feature type="chain" id="PRO_5031397432" evidence="2">
    <location>
        <begin position="26"/>
        <end position="281"/>
    </location>
</feature>
<protein>
    <submittedName>
        <fullName evidence="3">Uncharacterized protein</fullName>
    </submittedName>
</protein>
<dbReference type="RefSeq" id="WP_171080409.1">
    <property type="nucleotide sequence ID" value="NZ_JABAIV010000001.1"/>
</dbReference>
<evidence type="ECO:0000256" key="2">
    <source>
        <dbReference type="SAM" id="SignalP"/>
    </source>
</evidence>
<evidence type="ECO:0000313" key="3">
    <source>
        <dbReference type="EMBL" id="NNG21697.1"/>
    </source>
</evidence>
<keyword evidence="4" id="KW-1185">Reference proteome</keyword>
<keyword evidence="1" id="KW-0812">Transmembrane</keyword>